<evidence type="ECO:0000256" key="2">
    <source>
        <dbReference type="ARBA" id="ARBA00022475"/>
    </source>
</evidence>
<feature type="transmembrane region" description="Helical" evidence="6">
    <location>
        <begin position="338"/>
        <end position="359"/>
    </location>
</feature>
<feature type="transmembrane region" description="Helical" evidence="6">
    <location>
        <begin position="211"/>
        <end position="231"/>
    </location>
</feature>
<reference evidence="9" key="1">
    <citation type="submission" date="2020-08" db="EMBL/GenBank/DDBJ databases">
        <title>Lacibacter sp. S13-6-6 genome sequencing.</title>
        <authorList>
            <person name="Jin L."/>
        </authorList>
    </citation>
    <scope>NUCLEOTIDE SEQUENCE [LARGE SCALE GENOMIC DNA]</scope>
    <source>
        <strain evidence="9">S13-6-6</strain>
    </source>
</reference>
<dbReference type="PROSITE" id="PS50850">
    <property type="entry name" value="MFS"/>
    <property type="match status" value="1"/>
</dbReference>
<organism evidence="8 9">
    <name type="scientific">Lacibacter sediminis</name>
    <dbReference type="NCBI Taxonomy" id="2760713"/>
    <lineage>
        <taxon>Bacteria</taxon>
        <taxon>Pseudomonadati</taxon>
        <taxon>Bacteroidota</taxon>
        <taxon>Chitinophagia</taxon>
        <taxon>Chitinophagales</taxon>
        <taxon>Chitinophagaceae</taxon>
        <taxon>Lacibacter</taxon>
    </lineage>
</organism>
<dbReference type="GO" id="GO:0005886">
    <property type="term" value="C:plasma membrane"/>
    <property type="evidence" value="ECO:0007669"/>
    <property type="project" value="UniProtKB-SubCell"/>
</dbReference>
<feature type="transmembrane region" description="Helical" evidence="6">
    <location>
        <begin position="243"/>
        <end position="263"/>
    </location>
</feature>
<dbReference type="GO" id="GO:0022857">
    <property type="term" value="F:transmembrane transporter activity"/>
    <property type="evidence" value="ECO:0007669"/>
    <property type="project" value="InterPro"/>
</dbReference>
<protein>
    <submittedName>
        <fullName evidence="8">MFS transporter</fullName>
    </submittedName>
</protein>
<feature type="transmembrane region" description="Helical" evidence="6">
    <location>
        <begin position="99"/>
        <end position="120"/>
    </location>
</feature>
<proteinExistence type="predicted"/>
<name>A0A7G5XIQ3_9BACT</name>
<evidence type="ECO:0000313" key="8">
    <source>
        <dbReference type="EMBL" id="QNA45356.1"/>
    </source>
</evidence>
<evidence type="ECO:0000259" key="7">
    <source>
        <dbReference type="PROSITE" id="PS50850"/>
    </source>
</evidence>
<evidence type="ECO:0000256" key="3">
    <source>
        <dbReference type="ARBA" id="ARBA00022692"/>
    </source>
</evidence>
<dbReference type="SUPFAM" id="SSF103473">
    <property type="entry name" value="MFS general substrate transporter"/>
    <property type="match status" value="1"/>
</dbReference>
<dbReference type="InterPro" id="IPR050189">
    <property type="entry name" value="MFS_Efflux_Transporters"/>
</dbReference>
<dbReference type="PANTHER" id="PTHR43124">
    <property type="entry name" value="PURINE EFFLUX PUMP PBUE"/>
    <property type="match status" value="1"/>
</dbReference>
<feature type="transmembrane region" description="Helical" evidence="6">
    <location>
        <begin position="270"/>
        <end position="290"/>
    </location>
</feature>
<evidence type="ECO:0000256" key="4">
    <source>
        <dbReference type="ARBA" id="ARBA00022989"/>
    </source>
</evidence>
<evidence type="ECO:0000256" key="5">
    <source>
        <dbReference type="ARBA" id="ARBA00023136"/>
    </source>
</evidence>
<feature type="transmembrane region" description="Helical" evidence="6">
    <location>
        <begin position="74"/>
        <end position="93"/>
    </location>
</feature>
<feature type="transmembrane region" description="Helical" evidence="6">
    <location>
        <begin position="7"/>
        <end position="26"/>
    </location>
</feature>
<keyword evidence="4 6" id="KW-1133">Transmembrane helix</keyword>
<evidence type="ECO:0000256" key="6">
    <source>
        <dbReference type="SAM" id="Phobius"/>
    </source>
</evidence>
<keyword evidence="9" id="KW-1185">Reference proteome</keyword>
<comment type="subcellular location">
    <subcellularLocation>
        <location evidence="1">Cell membrane</location>
        <topology evidence="1">Multi-pass membrane protein</topology>
    </subcellularLocation>
</comment>
<keyword evidence="2" id="KW-1003">Cell membrane</keyword>
<evidence type="ECO:0000256" key="1">
    <source>
        <dbReference type="ARBA" id="ARBA00004651"/>
    </source>
</evidence>
<dbReference type="Pfam" id="PF07690">
    <property type="entry name" value="MFS_1"/>
    <property type="match status" value="2"/>
</dbReference>
<dbReference type="Gene3D" id="1.20.1250.20">
    <property type="entry name" value="MFS general substrate transporter like domains"/>
    <property type="match status" value="1"/>
</dbReference>
<dbReference type="InterPro" id="IPR036259">
    <property type="entry name" value="MFS_trans_sf"/>
</dbReference>
<dbReference type="RefSeq" id="WP_182804335.1">
    <property type="nucleotide sequence ID" value="NZ_CP060007.1"/>
</dbReference>
<keyword evidence="3 6" id="KW-0812">Transmembrane</keyword>
<keyword evidence="5 6" id="KW-0472">Membrane</keyword>
<gene>
    <name evidence="8" type="ORF">H4075_03920</name>
</gene>
<feature type="transmembrane region" description="Helical" evidence="6">
    <location>
        <begin position="296"/>
        <end position="317"/>
    </location>
</feature>
<dbReference type="Proteomes" id="UP000515344">
    <property type="component" value="Chromosome"/>
</dbReference>
<dbReference type="KEGG" id="lacs:H4075_03920"/>
<feature type="transmembrane region" description="Helical" evidence="6">
    <location>
        <begin position="46"/>
        <end position="67"/>
    </location>
</feature>
<dbReference type="AlphaFoldDB" id="A0A7G5XIQ3"/>
<dbReference type="InterPro" id="IPR011701">
    <property type="entry name" value="MFS"/>
</dbReference>
<dbReference type="InterPro" id="IPR020846">
    <property type="entry name" value="MFS_dom"/>
</dbReference>
<accession>A0A7G5XIQ3</accession>
<feature type="transmembrane region" description="Helical" evidence="6">
    <location>
        <begin position="371"/>
        <end position="391"/>
    </location>
</feature>
<dbReference type="CDD" id="cd17324">
    <property type="entry name" value="MFS_NepI_like"/>
    <property type="match status" value="1"/>
</dbReference>
<evidence type="ECO:0000313" key="9">
    <source>
        <dbReference type="Proteomes" id="UP000515344"/>
    </source>
</evidence>
<sequence>MSKNERLIIILLASINFTHILDFMIMMPLGNYLMPYFKLSPQQFTFLVGAYTLTAGISGFAAAFFVNRYDRKKVLLYGYTGFLLGTIACGIAPSYELLLAARVLAGLFGGLIGAQVLSIVADLIPYERRGAAMGAIMSAFAMASTFGVPFSLYLANIFSWHAPFLLVGILGIVIIPLVWKLVPPMSGHIQEENGKRIDVLMAVVQNPTQRLALLFSCLIMMGHFLIIPFINPYMEFNNGYPKSITPMIYLVGGISSFFAANILGRIADKYGKLQVFSVSVLVSLFFVWLITNLPPVHFVLALAMFGIWFILATGRGVSAQAMISNVVDPKQRGSFMSFNSSVQQLGTAAASFISGIIVVQGPGGKILRYEWLGYLSIVILLICFFLARRLFRKMQNQPLVQTAMPLQEA</sequence>
<dbReference type="PANTHER" id="PTHR43124:SF3">
    <property type="entry name" value="CHLORAMPHENICOL EFFLUX PUMP RV0191"/>
    <property type="match status" value="1"/>
</dbReference>
<dbReference type="EMBL" id="CP060007">
    <property type="protein sequence ID" value="QNA45356.1"/>
    <property type="molecule type" value="Genomic_DNA"/>
</dbReference>
<feature type="domain" description="Major facilitator superfamily (MFS) profile" evidence="7">
    <location>
        <begin position="8"/>
        <end position="391"/>
    </location>
</feature>
<feature type="transmembrane region" description="Helical" evidence="6">
    <location>
        <begin position="160"/>
        <end position="179"/>
    </location>
</feature>
<feature type="transmembrane region" description="Helical" evidence="6">
    <location>
        <begin position="132"/>
        <end position="154"/>
    </location>
</feature>